<comment type="caution">
    <text evidence="2">The sequence shown here is derived from an EMBL/GenBank/DDBJ whole genome shotgun (WGS) entry which is preliminary data.</text>
</comment>
<evidence type="ECO:0000313" key="2">
    <source>
        <dbReference type="EMBL" id="KAK8880604.1"/>
    </source>
</evidence>
<dbReference type="Proteomes" id="UP001470230">
    <property type="component" value="Unassembled WGS sequence"/>
</dbReference>
<keyword evidence="3" id="KW-1185">Reference proteome</keyword>
<proteinExistence type="predicted"/>
<organism evidence="2 3">
    <name type="scientific">Tritrichomonas musculus</name>
    <dbReference type="NCBI Taxonomy" id="1915356"/>
    <lineage>
        <taxon>Eukaryota</taxon>
        <taxon>Metamonada</taxon>
        <taxon>Parabasalia</taxon>
        <taxon>Tritrichomonadida</taxon>
        <taxon>Tritrichomonadidae</taxon>
        <taxon>Tritrichomonas</taxon>
    </lineage>
</organism>
<protein>
    <submittedName>
        <fullName evidence="2">Uncharacterized protein</fullName>
    </submittedName>
</protein>
<reference evidence="2 3" key="1">
    <citation type="submission" date="2024-04" db="EMBL/GenBank/DDBJ databases">
        <title>Tritrichomonas musculus Genome.</title>
        <authorList>
            <person name="Alves-Ferreira E."/>
            <person name="Grigg M."/>
            <person name="Lorenzi H."/>
            <person name="Galac M."/>
        </authorList>
    </citation>
    <scope>NUCLEOTIDE SEQUENCE [LARGE SCALE GENOMIC DNA]</scope>
    <source>
        <strain evidence="2 3">EAF2021</strain>
    </source>
</reference>
<feature type="chain" id="PRO_5045951740" evidence="1">
    <location>
        <begin position="19"/>
        <end position="139"/>
    </location>
</feature>
<name>A0ABR2JP27_9EUKA</name>
<evidence type="ECO:0000313" key="3">
    <source>
        <dbReference type="Proteomes" id="UP001470230"/>
    </source>
</evidence>
<accession>A0ABR2JP27</accession>
<feature type="signal peptide" evidence="1">
    <location>
        <begin position="1"/>
        <end position="18"/>
    </location>
</feature>
<gene>
    <name evidence="2" type="ORF">M9Y10_003285</name>
</gene>
<evidence type="ECO:0000256" key="1">
    <source>
        <dbReference type="SAM" id="SignalP"/>
    </source>
</evidence>
<keyword evidence="1" id="KW-0732">Signal</keyword>
<dbReference type="EMBL" id="JAPFFF010000010">
    <property type="protein sequence ID" value="KAK8880604.1"/>
    <property type="molecule type" value="Genomic_DNA"/>
</dbReference>
<sequence length="139" mass="16275">MVDILFATLPIFLPIVLGSNQNYAFEIIRYDVSFDIKANRTMYVTEDITIKYLGQYSTGIVRRIPVHSGDRARNIDVKLKKGDQLLNYPYSIEFTSREIVYKYLCLYITDGIKKQNQTQTIHISYDYYITKPRNPNAIF</sequence>